<reference evidence="1 2" key="1">
    <citation type="journal article" date="2013" name="Proc. Natl. Acad. Sci. U.S.A.">
        <title>Fine-scale variation in meiotic recombination in Mimulus inferred from population shotgun sequencing.</title>
        <authorList>
            <person name="Hellsten U."/>
            <person name="Wright K.M."/>
            <person name="Jenkins J."/>
            <person name="Shu S."/>
            <person name="Yuan Y."/>
            <person name="Wessler S.R."/>
            <person name="Schmutz J."/>
            <person name="Willis J.H."/>
            <person name="Rokhsar D.S."/>
        </authorList>
    </citation>
    <scope>NUCLEOTIDE SEQUENCE [LARGE SCALE GENOMIC DNA]</scope>
    <source>
        <strain evidence="2">cv. DUN x IM62</strain>
    </source>
</reference>
<dbReference type="AlphaFoldDB" id="A0A022RG93"/>
<dbReference type="Proteomes" id="UP000030748">
    <property type="component" value="Unassembled WGS sequence"/>
</dbReference>
<accession>A0A022RG93</accession>
<proteinExistence type="predicted"/>
<protein>
    <submittedName>
        <fullName evidence="1">Uncharacterized protein</fullName>
    </submittedName>
</protein>
<feature type="non-terminal residue" evidence="1">
    <location>
        <position position="1"/>
    </location>
</feature>
<dbReference type="InterPro" id="IPR008479">
    <property type="entry name" value="DUF760"/>
</dbReference>
<dbReference type="PANTHER" id="PTHR31808">
    <property type="entry name" value="EXPRESSED PROTEIN"/>
    <property type="match status" value="1"/>
</dbReference>
<gene>
    <name evidence="1" type="ORF">MIMGU_mgv1a0220162mg</name>
</gene>
<evidence type="ECO:0000313" key="1">
    <source>
        <dbReference type="EMBL" id="EYU39226.1"/>
    </source>
</evidence>
<dbReference type="InterPro" id="IPR038925">
    <property type="entry name" value="At3g17800-like"/>
</dbReference>
<name>A0A022RG93_ERYGU</name>
<evidence type="ECO:0000313" key="2">
    <source>
        <dbReference type="Proteomes" id="UP000030748"/>
    </source>
</evidence>
<dbReference type="EMBL" id="KI630454">
    <property type="protein sequence ID" value="EYU39226.1"/>
    <property type="molecule type" value="Genomic_DNA"/>
</dbReference>
<dbReference type="PANTHER" id="PTHR31808:SF9">
    <property type="entry name" value="F21O3.2 PROTEIN"/>
    <property type="match status" value="1"/>
</dbReference>
<dbReference type="STRING" id="4155.A0A022RG93"/>
<keyword evidence="2" id="KW-1185">Reference proteome</keyword>
<organism evidence="1 2">
    <name type="scientific">Erythranthe guttata</name>
    <name type="common">Yellow monkey flower</name>
    <name type="synonym">Mimulus guttatus</name>
    <dbReference type="NCBI Taxonomy" id="4155"/>
    <lineage>
        <taxon>Eukaryota</taxon>
        <taxon>Viridiplantae</taxon>
        <taxon>Streptophyta</taxon>
        <taxon>Embryophyta</taxon>
        <taxon>Tracheophyta</taxon>
        <taxon>Spermatophyta</taxon>
        <taxon>Magnoliopsida</taxon>
        <taxon>eudicotyledons</taxon>
        <taxon>Gunneridae</taxon>
        <taxon>Pentapetalae</taxon>
        <taxon>asterids</taxon>
        <taxon>lamiids</taxon>
        <taxon>Lamiales</taxon>
        <taxon>Phrymaceae</taxon>
        <taxon>Erythranthe</taxon>
    </lineage>
</organism>
<sequence length="111" mass="12514">GNANVTDTWVTTKIQRLRLCRLYAASILYGYFLKSASLRRFLERVLNTSTSNFSTGGQGLGQNQSQLPESLRFYVMGFDQEMIQMCAKPKSIEAVNLIEISVLSCGKRRIL</sequence>
<dbReference type="Pfam" id="PF05542">
    <property type="entry name" value="DUF760"/>
    <property type="match status" value="1"/>
</dbReference>